<dbReference type="AlphaFoldDB" id="A0AA46NFN1"/>
<name>A0AA46NFN1_9BACT</name>
<dbReference type="EMBL" id="CP099556">
    <property type="protein sequence ID" value="UYF43892.1"/>
    <property type="molecule type" value="Genomic_DNA"/>
</dbReference>
<reference evidence="1" key="1">
    <citation type="journal article" date="2022" name="Front. Microbiol.">
        <title>Species classification and novel plasmid identifications in Arcobacter cryaerophilus and Arcobacter cryaerophilus-like organisms.</title>
        <authorList>
            <person name="Zhou G."/>
            <person name="Wang M."/>
            <person name="Wang H."/>
            <person name="Chen X."/>
            <person name="Gu Y."/>
            <person name="Shao Z."/>
            <person name="Zhang J."/>
            <person name="Zhang M."/>
        </authorList>
    </citation>
    <scope>NUCLEOTIDE SEQUENCE</scope>
    <source>
        <strain evidence="1">ICDCAC48</strain>
    </source>
</reference>
<dbReference type="Proteomes" id="UP001164100">
    <property type="component" value="Chromosome"/>
</dbReference>
<accession>A0AA46NFN1</accession>
<evidence type="ECO:0000313" key="2">
    <source>
        <dbReference type="Proteomes" id="UP001164100"/>
    </source>
</evidence>
<evidence type="ECO:0000313" key="1">
    <source>
        <dbReference type="EMBL" id="UYF43892.1"/>
    </source>
</evidence>
<organism evidence="1 2">
    <name type="scientific">Aliarcobacter cryaerophilus</name>
    <dbReference type="NCBI Taxonomy" id="28198"/>
    <lineage>
        <taxon>Bacteria</taxon>
        <taxon>Pseudomonadati</taxon>
        <taxon>Campylobacterota</taxon>
        <taxon>Epsilonproteobacteria</taxon>
        <taxon>Campylobacterales</taxon>
        <taxon>Arcobacteraceae</taxon>
        <taxon>Aliarcobacter</taxon>
    </lineage>
</organism>
<protein>
    <submittedName>
        <fullName evidence="1">Uncharacterized protein</fullName>
    </submittedName>
</protein>
<dbReference type="RefSeq" id="WP_263514812.1">
    <property type="nucleotide sequence ID" value="NZ_CP099556.1"/>
</dbReference>
<dbReference type="SUPFAM" id="SSF56925">
    <property type="entry name" value="OMPA-like"/>
    <property type="match status" value="1"/>
</dbReference>
<sequence>MFALEIDYFAGINLKKTQAKISHDIDVNIPTPFGTIVKNINYDETIKDKAPELKIGLILNNIFRVYLSAVEYKTELFKIKIITGNYEYLIPITDNFRFFAGTHLGVFENNMIYGAQAGTIFDITKNIELEIGGLYSKYKKDVEINGYKNGFEYKDTIAIKNSSSIYTGLNFKF</sequence>
<gene>
    <name evidence="1" type="ORF">NGX11_02910</name>
</gene>
<dbReference type="Gene3D" id="2.40.160.20">
    <property type="match status" value="1"/>
</dbReference>
<proteinExistence type="predicted"/>
<dbReference type="InterPro" id="IPR011250">
    <property type="entry name" value="OMP/PagP_B-barrel"/>
</dbReference>